<reference evidence="1" key="1">
    <citation type="submission" date="2021-09" db="EMBL/GenBank/DDBJ databases">
        <title>The genome of Mauremys mutica provides insights into the evolution of semi-aquatic lifestyle.</title>
        <authorList>
            <person name="Gong S."/>
            <person name="Gao Y."/>
        </authorList>
    </citation>
    <scope>NUCLEOTIDE SEQUENCE</scope>
    <source>
        <strain evidence="1">MM-2020</strain>
        <tissue evidence="1">Muscle</tissue>
    </source>
</reference>
<name>A0A9D3XAM1_9SAUR</name>
<sequence>MCPLSSVFLNFLRERLCKGVLCPLLPQFFPLLCQRSHNGTLNKRGMWMGSVTMQSHFEELVTEKASNLHYYFERVCIVPLMGILTSSTENSGGGNSALIEQ</sequence>
<accession>A0A9D3XAM1</accession>
<protein>
    <submittedName>
        <fullName evidence="1">Uncharacterized protein</fullName>
    </submittedName>
</protein>
<proteinExistence type="predicted"/>
<organism evidence="1 2">
    <name type="scientific">Mauremys mutica</name>
    <name type="common">yellowpond turtle</name>
    <dbReference type="NCBI Taxonomy" id="74926"/>
    <lineage>
        <taxon>Eukaryota</taxon>
        <taxon>Metazoa</taxon>
        <taxon>Chordata</taxon>
        <taxon>Craniata</taxon>
        <taxon>Vertebrata</taxon>
        <taxon>Euteleostomi</taxon>
        <taxon>Archelosauria</taxon>
        <taxon>Testudinata</taxon>
        <taxon>Testudines</taxon>
        <taxon>Cryptodira</taxon>
        <taxon>Durocryptodira</taxon>
        <taxon>Testudinoidea</taxon>
        <taxon>Geoemydidae</taxon>
        <taxon>Geoemydinae</taxon>
        <taxon>Mauremys</taxon>
    </lineage>
</organism>
<dbReference type="EMBL" id="JAHDVG010000474">
    <property type="protein sequence ID" value="KAH1178239.1"/>
    <property type="molecule type" value="Genomic_DNA"/>
</dbReference>
<keyword evidence="2" id="KW-1185">Reference proteome</keyword>
<comment type="caution">
    <text evidence="1">The sequence shown here is derived from an EMBL/GenBank/DDBJ whole genome shotgun (WGS) entry which is preliminary data.</text>
</comment>
<dbReference type="Proteomes" id="UP000827986">
    <property type="component" value="Unassembled WGS sequence"/>
</dbReference>
<gene>
    <name evidence="1" type="ORF">KIL84_011941</name>
</gene>
<evidence type="ECO:0000313" key="1">
    <source>
        <dbReference type="EMBL" id="KAH1178239.1"/>
    </source>
</evidence>
<dbReference type="AlphaFoldDB" id="A0A9D3XAM1"/>
<evidence type="ECO:0000313" key="2">
    <source>
        <dbReference type="Proteomes" id="UP000827986"/>
    </source>
</evidence>